<sequence>MTKDEPLEQLFQELSCDTTQQQQQQQQKPFQVVLVDIKKAASKTIHCVEKPLADDTAFVALSYRWGELREQSVNTNLGYLATITSFKLRHFYKLCKMMTREPDLKSIDYVWVDAICVDQNNYERRKATIHQMSTIYEKAKYILAVPDLHLQHLINVSQANNEIQQHLKVSIGISMT</sequence>
<dbReference type="Proteomes" id="UP000193560">
    <property type="component" value="Unassembled WGS sequence"/>
</dbReference>
<dbReference type="OrthoDB" id="5071163at2759"/>
<keyword evidence="3" id="KW-1185">Reference proteome</keyword>
<dbReference type="AlphaFoldDB" id="A0A1X2I1J2"/>
<accession>A0A1X2I1J2</accession>
<dbReference type="EMBL" id="MCGE01000035">
    <property type="protein sequence ID" value="ORZ07403.1"/>
    <property type="molecule type" value="Genomic_DNA"/>
</dbReference>
<dbReference type="InterPro" id="IPR010730">
    <property type="entry name" value="HET"/>
</dbReference>
<dbReference type="PANTHER" id="PTHR33112:SF12">
    <property type="entry name" value="HETEROKARYON INCOMPATIBILITY DOMAIN-CONTAINING PROTEIN"/>
    <property type="match status" value="1"/>
</dbReference>
<evidence type="ECO:0000259" key="1">
    <source>
        <dbReference type="Pfam" id="PF06985"/>
    </source>
</evidence>
<dbReference type="STRING" id="90262.A0A1X2I1J2"/>
<dbReference type="Pfam" id="PF06985">
    <property type="entry name" value="HET"/>
    <property type="match status" value="1"/>
</dbReference>
<dbReference type="PANTHER" id="PTHR33112">
    <property type="entry name" value="DOMAIN PROTEIN, PUTATIVE-RELATED"/>
    <property type="match status" value="1"/>
</dbReference>
<evidence type="ECO:0000313" key="2">
    <source>
        <dbReference type="EMBL" id="ORZ07403.1"/>
    </source>
</evidence>
<name>A0A1X2I1J2_9FUNG</name>
<feature type="domain" description="Heterokaryon incompatibility" evidence="1">
    <location>
        <begin position="58"/>
        <end position="146"/>
    </location>
</feature>
<evidence type="ECO:0000313" key="3">
    <source>
        <dbReference type="Proteomes" id="UP000193560"/>
    </source>
</evidence>
<gene>
    <name evidence="2" type="ORF">BCR42DRAFT_153133</name>
</gene>
<protein>
    <recommendedName>
        <fullName evidence="1">Heterokaryon incompatibility domain-containing protein</fullName>
    </recommendedName>
</protein>
<reference evidence="2 3" key="1">
    <citation type="submission" date="2016-07" db="EMBL/GenBank/DDBJ databases">
        <title>Pervasive Adenine N6-methylation of Active Genes in Fungi.</title>
        <authorList>
            <consortium name="DOE Joint Genome Institute"/>
            <person name="Mondo S.J."/>
            <person name="Dannebaum R.O."/>
            <person name="Kuo R.C."/>
            <person name="Labutti K."/>
            <person name="Haridas S."/>
            <person name="Kuo A."/>
            <person name="Salamov A."/>
            <person name="Ahrendt S.R."/>
            <person name="Lipzen A."/>
            <person name="Sullivan W."/>
            <person name="Andreopoulos W.B."/>
            <person name="Clum A."/>
            <person name="Lindquist E."/>
            <person name="Daum C."/>
            <person name="Ramamoorthy G.K."/>
            <person name="Gryganskyi A."/>
            <person name="Culley D."/>
            <person name="Magnuson J.K."/>
            <person name="James T.Y."/>
            <person name="O'Malley M.A."/>
            <person name="Stajich J.E."/>
            <person name="Spatafora J.W."/>
            <person name="Visel A."/>
            <person name="Grigoriev I.V."/>
        </authorList>
    </citation>
    <scope>NUCLEOTIDE SEQUENCE [LARGE SCALE GENOMIC DNA]</scope>
    <source>
        <strain evidence="2 3">NRRL 1336</strain>
    </source>
</reference>
<comment type="caution">
    <text evidence="2">The sequence shown here is derived from an EMBL/GenBank/DDBJ whole genome shotgun (WGS) entry which is preliminary data.</text>
</comment>
<proteinExistence type="predicted"/>
<organism evidence="2 3">
    <name type="scientific">Absidia repens</name>
    <dbReference type="NCBI Taxonomy" id="90262"/>
    <lineage>
        <taxon>Eukaryota</taxon>
        <taxon>Fungi</taxon>
        <taxon>Fungi incertae sedis</taxon>
        <taxon>Mucoromycota</taxon>
        <taxon>Mucoromycotina</taxon>
        <taxon>Mucoromycetes</taxon>
        <taxon>Mucorales</taxon>
        <taxon>Cunninghamellaceae</taxon>
        <taxon>Absidia</taxon>
    </lineage>
</organism>